<dbReference type="Proteomes" id="UP000321055">
    <property type="component" value="Unassembled WGS sequence"/>
</dbReference>
<dbReference type="EMBL" id="SSFX01000008">
    <property type="protein sequence ID" value="TXI30742.1"/>
    <property type="molecule type" value="Genomic_DNA"/>
</dbReference>
<accession>A0A5C7W1Y8</accession>
<name>A0A5C7W1Y8_9PROT</name>
<proteinExistence type="predicted"/>
<dbReference type="Pfam" id="PF10055">
    <property type="entry name" value="DUF2292"/>
    <property type="match status" value="1"/>
</dbReference>
<gene>
    <name evidence="1" type="ORF">E6Q60_00650</name>
</gene>
<organism evidence="1 2">
    <name type="scientific">Nitrosomonas oligotropha</name>
    <dbReference type="NCBI Taxonomy" id="42354"/>
    <lineage>
        <taxon>Bacteria</taxon>
        <taxon>Pseudomonadati</taxon>
        <taxon>Pseudomonadota</taxon>
        <taxon>Betaproteobacteria</taxon>
        <taxon>Nitrosomonadales</taxon>
        <taxon>Nitrosomonadaceae</taxon>
        <taxon>Nitrosomonas</taxon>
    </lineage>
</organism>
<sequence>MTTDSSLEQKIVANNDPIKKIPVEVAQEILRAVANIEYGSIEIVIHDNRVVQIECREKIRVSQSGSSRKALKS</sequence>
<reference evidence="1 2" key="1">
    <citation type="submission" date="2018-09" db="EMBL/GenBank/DDBJ databases">
        <title>Metagenome Assembled Genomes from an Advanced Water Purification Facility.</title>
        <authorList>
            <person name="Stamps B.W."/>
            <person name="Spear J.R."/>
        </authorList>
    </citation>
    <scope>NUCLEOTIDE SEQUENCE [LARGE SCALE GENOMIC DNA]</scope>
    <source>
        <strain evidence="1">Bin_54_1</strain>
    </source>
</reference>
<dbReference type="InterPro" id="IPR018743">
    <property type="entry name" value="DUF2292"/>
</dbReference>
<comment type="caution">
    <text evidence="1">The sequence shown here is derived from an EMBL/GenBank/DDBJ whole genome shotgun (WGS) entry which is preliminary data.</text>
</comment>
<evidence type="ECO:0000313" key="2">
    <source>
        <dbReference type="Proteomes" id="UP000321055"/>
    </source>
</evidence>
<evidence type="ECO:0000313" key="1">
    <source>
        <dbReference type="EMBL" id="TXI30742.1"/>
    </source>
</evidence>
<dbReference type="AlphaFoldDB" id="A0A5C7W1Y8"/>
<protein>
    <submittedName>
        <fullName evidence="1">DUF2292 domain-containing protein</fullName>
    </submittedName>
</protein>